<keyword evidence="2" id="KW-1185">Reference proteome</keyword>
<dbReference type="EMBL" id="CP060490">
    <property type="protein sequence ID" value="QNL45306.1"/>
    <property type="molecule type" value="Genomic_DNA"/>
</dbReference>
<dbReference type="AlphaFoldDB" id="A0A7G9B6X5"/>
<protein>
    <recommendedName>
        <fullName evidence="3">Flavodoxin</fullName>
    </recommendedName>
</protein>
<dbReference type="KEGG" id="ohi:H8790_04635"/>
<dbReference type="InterPro" id="IPR029039">
    <property type="entry name" value="Flavoprotein-like_sf"/>
</dbReference>
<dbReference type="PANTHER" id="PTHR39201">
    <property type="entry name" value="EXPORTED PROTEIN-RELATED"/>
    <property type="match status" value="1"/>
</dbReference>
<dbReference type="Proteomes" id="UP000515960">
    <property type="component" value="Chromosome"/>
</dbReference>
<evidence type="ECO:0008006" key="3">
    <source>
        <dbReference type="Google" id="ProtNLM"/>
    </source>
</evidence>
<sequence>MSDVLCIYYSRTGRTKQAMEEIASEVGGELVRLRDGVERGGFRGYLRCGLDAVRRQCEPLKRYETDKPLSEYRLVIVGTPIWAGRCSAPIRSFLKEQGLYLNKVAYVVTRSSESKFQEVYRQMDSYTAAPHLLAVSLRCNSVGHHFWQEQFIKDVRKYLGK</sequence>
<proteinExistence type="predicted"/>
<gene>
    <name evidence="1" type="ORF">H8790_04635</name>
</gene>
<evidence type="ECO:0000313" key="2">
    <source>
        <dbReference type="Proteomes" id="UP000515960"/>
    </source>
</evidence>
<name>A0A7G9B6X5_9FIRM</name>
<dbReference type="RefSeq" id="WP_187333759.1">
    <property type="nucleotide sequence ID" value="NZ_CP060490.1"/>
</dbReference>
<organism evidence="1 2">
    <name type="scientific">Oscillibacter hominis</name>
    <dbReference type="NCBI Taxonomy" id="2763056"/>
    <lineage>
        <taxon>Bacteria</taxon>
        <taxon>Bacillati</taxon>
        <taxon>Bacillota</taxon>
        <taxon>Clostridia</taxon>
        <taxon>Eubacteriales</taxon>
        <taxon>Oscillospiraceae</taxon>
        <taxon>Oscillibacter</taxon>
    </lineage>
</organism>
<dbReference type="SUPFAM" id="SSF52218">
    <property type="entry name" value="Flavoproteins"/>
    <property type="match status" value="1"/>
</dbReference>
<accession>A0A7G9B6X5</accession>
<dbReference type="Gene3D" id="3.40.50.360">
    <property type="match status" value="1"/>
</dbReference>
<evidence type="ECO:0000313" key="1">
    <source>
        <dbReference type="EMBL" id="QNL45306.1"/>
    </source>
</evidence>
<dbReference type="PANTHER" id="PTHR39201:SF1">
    <property type="entry name" value="FLAVODOXIN-LIKE DOMAIN-CONTAINING PROTEIN"/>
    <property type="match status" value="1"/>
</dbReference>
<reference evidence="1 2" key="1">
    <citation type="submission" date="2020-08" db="EMBL/GenBank/DDBJ databases">
        <authorList>
            <person name="Liu C."/>
            <person name="Sun Q."/>
        </authorList>
    </citation>
    <scope>NUCLEOTIDE SEQUENCE [LARGE SCALE GENOMIC DNA]</scope>
    <source>
        <strain evidence="1 2">NSJ-62</strain>
    </source>
</reference>